<feature type="domain" description="TF-B3" evidence="6">
    <location>
        <begin position="29"/>
        <end position="122"/>
    </location>
</feature>
<dbReference type="SMART" id="SM01019">
    <property type="entry name" value="B3"/>
    <property type="match status" value="2"/>
</dbReference>
<evidence type="ECO:0000256" key="5">
    <source>
        <dbReference type="ARBA" id="ARBA00023242"/>
    </source>
</evidence>
<dbReference type="Gene3D" id="2.40.330.10">
    <property type="entry name" value="DNA-binding pseudobarrel domain"/>
    <property type="match status" value="2"/>
</dbReference>
<organism evidence="7 8">
    <name type="scientific">Medicago truncatula</name>
    <name type="common">Barrel medic</name>
    <name type="synonym">Medicago tribuloides</name>
    <dbReference type="NCBI Taxonomy" id="3880"/>
    <lineage>
        <taxon>Eukaryota</taxon>
        <taxon>Viridiplantae</taxon>
        <taxon>Streptophyta</taxon>
        <taxon>Embryophyta</taxon>
        <taxon>Tracheophyta</taxon>
        <taxon>Spermatophyta</taxon>
        <taxon>Magnoliopsida</taxon>
        <taxon>eudicotyledons</taxon>
        <taxon>Gunneridae</taxon>
        <taxon>Pentapetalae</taxon>
        <taxon>rosids</taxon>
        <taxon>fabids</taxon>
        <taxon>Fabales</taxon>
        <taxon>Fabaceae</taxon>
        <taxon>Papilionoideae</taxon>
        <taxon>50 kb inversion clade</taxon>
        <taxon>NPAAA clade</taxon>
        <taxon>Hologalegina</taxon>
        <taxon>IRL clade</taxon>
        <taxon>Trifolieae</taxon>
        <taxon>Medicago</taxon>
    </lineage>
</organism>
<protein>
    <submittedName>
        <fullName evidence="7">Putative transcription factor B3-Domain family</fullName>
    </submittedName>
</protein>
<comment type="caution">
    <text evidence="7">The sequence shown here is derived from an EMBL/GenBank/DDBJ whole genome shotgun (WGS) entry which is preliminary data.</text>
</comment>
<keyword evidence="4" id="KW-0804">Transcription</keyword>
<dbReference type="GO" id="GO:0003677">
    <property type="term" value="F:DNA binding"/>
    <property type="evidence" value="ECO:0007669"/>
    <property type="project" value="UniProtKB-KW"/>
</dbReference>
<comment type="subcellular location">
    <subcellularLocation>
        <location evidence="1">Nucleus</location>
    </subcellularLocation>
</comment>
<dbReference type="Pfam" id="PF02362">
    <property type="entry name" value="B3"/>
    <property type="match status" value="2"/>
</dbReference>
<evidence type="ECO:0000256" key="2">
    <source>
        <dbReference type="ARBA" id="ARBA00023015"/>
    </source>
</evidence>
<dbReference type="PROSITE" id="PS50863">
    <property type="entry name" value="B3"/>
    <property type="match status" value="2"/>
</dbReference>
<evidence type="ECO:0000256" key="1">
    <source>
        <dbReference type="ARBA" id="ARBA00004123"/>
    </source>
</evidence>
<accession>A0A396JGN7</accession>
<dbReference type="Gramene" id="rna826">
    <property type="protein sequence ID" value="RHN77379.1"/>
    <property type="gene ID" value="gene826"/>
</dbReference>
<gene>
    <name evidence="7" type="ORF">MtrunA17_Chr1g0154161</name>
</gene>
<evidence type="ECO:0000256" key="4">
    <source>
        <dbReference type="ARBA" id="ARBA00023163"/>
    </source>
</evidence>
<feature type="domain" description="TF-B3" evidence="6">
    <location>
        <begin position="213"/>
        <end position="309"/>
    </location>
</feature>
<dbReference type="Proteomes" id="UP000265566">
    <property type="component" value="Chromosome 1"/>
</dbReference>
<evidence type="ECO:0000313" key="7">
    <source>
        <dbReference type="EMBL" id="RHN77379.1"/>
    </source>
</evidence>
<dbReference type="PANTHER" id="PTHR31391:SF106">
    <property type="entry name" value="B3 DOMAIN-CONTAINING PROTEIN OS01G0723500"/>
    <property type="match status" value="1"/>
</dbReference>
<keyword evidence="5" id="KW-0539">Nucleus</keyword>
<keyword evidence="2" id="KW-0805">Transcription regulation</keyword>
<dbReference type="InterPro" id="IPR044837">
    <property type="entry name" value="REM16-like"/>
</dbReference>
<keyword evidence="3" id="KW-0238">DNA-binding</keyword>
<evidence type="ECO:0000256" key="3">
    <source>
        <dbReference type="ARBA" id="ARBA00023125"/>
    </source>
</evidence>
<dbReference type="AlphaFoldDB" id="A0A396JGN7"/>
<dbReference type="InterPro" id="IPR003340">
    <property type="entry name" value="B3_DNA-bd"/>
</dbReference>
<evidence type="ECO:0000313" key="8">
    <source>
        <dbReference type="Proteomes" id="UP000265566"/>
    </source>
</evidence>
<dbReference type="EMBL" id="PSQE01000001">
    <property type="protein sequence ID" value="RHN77379.1"/>
    <property type="molecule type" value="Genomic_DNA"/>
</dbReference>
<name>A0A396JGN7_MEDTR</name>
<evidence type="ECO:0000259" key="6">
    <source>
        <dbReference type="PROSITE" id="PS50863"/>
    </source>
</evidence>
<proteinExistence type="predicted"/>
<reference evidence="8" key="1">
    <citation type="journal article" date="2018" name="Nat. Plants">
        <title>Whole-genome landscape of Medicago truncatula symbiotic genes.</title>
        <authorList>
            <person name="Pecrix Y."/>
            <person name="Staton S.E."/>
            <person name="Sallet E."/>
            <person name="Lelandais-Briere C."/>
            <person name="Moreau S."/>
            <person name="Carrere S."/>
            <person name="Blein T."/>
            <person name="Jardinaud M.F."/>
            <person name="Latrasse D."/>
            <person name="Zouine M."/>
            <person name="Zahm M."/>
            <person name="Kreplak J."/>
            <person name="Mayjonade B."/>
            <person name="Satge C."/>
            <person name="Perez M."/>
            <person name="Cauet S."/>
            <person name="Marande W."/>
            <person name="Chantry-Darmon C."/>
            <person name="Lopez-Roques C."/>
            <person name="Bouchez O."/>
            <person name="Berard A."/>
            <person name="Debelle F."/>
            <person name="Munos S."/>
            <person name="Bendahmane A."/>
            <person name="Berges H."/>
            <person name="Niebel A."/>
            <person name="Buitink J."/>
            <person name="Frugier F."/>
            <person name="Benhamed M."/>
            <person name="Crespi M."/>
            <person name="Gouzy J."/>
            <person name="Gamas P."/>
        </authorList>
    </citation>
    <scope>NUCLEOTIDE SEQUENCE [LARGE SCALE GENOMIC DNA]</scope>
    <source>
        <strain evidence="8">cv. Jemalong A17</strain>
    </source>
</reference>
<dbReference type="PANTHER" id="PTHR31391">
    <property type="entry name" value="B3 DOMAIN-CONTAINING PROTEIN OS11G0197600-RELATED"/>
    <property type="match status" value="1"/>
</dbReference>
<dbReference type="InterPro" id="IPR015300">
    <property type="entry name" value="DNA-bd_pseudobarrel_sf"/>
</dbReference>
<sequence length="325" mass="36758">MGGRDDGQNWDGSRSWEEDIYWTHFQFIHFTQFLQTTTNFQQQLALPKTFSDNLKKKLPENVTLKGPSGVVWNIGLTTRDNTVYFVDGWQQFVNDHSLKENDFLVFKYNGESLFEVLIFDGNSFCEKATSYFVGKCGHAQTEQGDSKKPVIEVTPVQTKKRGRPPKSDDSGEKLLRDLVACNKEHSEASTLDRIRKEDEKKIAESFTSSFPYFVKILKAGNVGGSRTLRIPYHFSAAHLPDFKIEVTLRNSKGKCWTVNSVPCAKGKIIHSFCGGWMAFVRDNGVNFGDTCIFELVTNYVMQVYIFGSGKEGADNQNGHVKLDSV</sequence>
<dbReference type="GO" id="GO:0005634">
    <property type="term" value="C:nucleus"/>
    <property type="evidence" value="ECO:0007669"/>
    <property type="project" value="UniProtKB-SubCell"/>
</dbReference>
<dbReference type="SUPFAM" id="SSF101936">
    <property type="entry name" value="DNA-binding pseudobarrel domain"/>
    <property type="match status" value="2"/>
</dbReference>
<dbReference type="CDD" id="cd10017">
    <property type="entry name" value="B3_DNA"/>
    <property type="match status" value="2"/>
</dbReference>